<reference evidence="2 3" key="1">
    <citation type="submission" date="2015-06" db="EMBL/GenBank/DDBJ databases">
        <title>Prevotella sp. 109, sp. nov., a novel member of the family Prevotellaceae isolated from human faeces.</title>
        <authorList>
            <person name="Shkoporov A.N."/>
            <person name="Chaplin A.V."/>
            <person name="Kafarskaia L.I."/>
            <person name="Efimov B.A."/>
        </authorList>
    </citation>
    <scope>NUCLEOTIDE SEQUENCE [LARGE SCALE GENOMIC DNA]</scope>
    <source>
        <strain evidence="2 3">109</strain>
    </source>
</reference>
<evidence type="ECO:0000313" key="2">
    <source>
        <dbReference type="EMBL" id="KOO69127.1"/>
    </source>
</evidence>
<accession>A0A8E1USC5</accession>
<evidence type="ECO:0000313" key="3">
    <source>
        <dbReference type="Proteomes" id="UP000036951"/>
    </source>
</evidence>
<sequence length="194" mass="22403">MRNFAAYLLLLYPLILFACPQDGQRNFVNHNTILLDSTATDNCVKPEETLLIDSAKVAIFASVLDANKIYISVYKDREGVMKQKLSPHLKEKISEAESKLIIKKISNVFIESKGDIIISKKYFPIVVAADYPWITFEIYIKGKKIVKKYIVGKRQGNYEITYSESFSNLYNYLFEKAKNLFEQGIFLPRKRIVK</sequence>
<keyword evidence="3" id="KW-1185">Reference proteome</keyword>
<dbReference type="AlphaFoldDB" id="A0A8E1USC5"/>
<proteinExistence type="predicted"/>
<organism evidence="2 3">
    <name type="scientific">Xylanibacter rarus</name>
    <dbReference type="NCBI Taxonomy" id="1676614"/>
    <lineage>
        <taxon>Bacteria</taxon>
        <taxon>Pseudomonadati</taxon>
        <taxon>Bacteroidota</taxon>
        <taxon>Bacteroidia</taxon>
        <taxon>Bacteroidales</taxon>
        <taxon>Prevotellaceae</taxon>
        <taxon>Xylanibacter</taxon>
    </lineage>
</organism>
<feature type="signal peptide" evidence="1">
    <location>
        <begin position="1"/>
        <end position="18"/>
    </location>
</feature>
<keyword evidence="1" id="KW-0732">Signal</keyword>
<evidence type="ECO:0008006" key="4">
    <source>
        <dbReference type="Google" id="ProtNLM"/>
    </source>
</evidence>
<dbReference type="PROSITE" id="PS51257">
    <property type="entry name" value="PROKAR_LIPOPROTEIN"/>
    <property type="match status" value="1"/>
</dbReference>
<dbReference type="RefSeq" id="WP_053397896.1">
    <property type="nucleotide sequence ID" value="NZ_LFQU01000005.1"/>
</dbReference>
<protein>
    <recommendedName>
        <fullName evidence="4">Lipoprotein</fullName>
    </recommendedName>
</protein>
<dbReference type="Proteomes" id="UP000036951">
    <property type="component" value="Unassembled WGS sequence"/>
</dbReference>
<evidence type="ECO:0000256" key="1">
    <source>
        <dbReference type="SAM" id="SignalP"/>
    </source>
</evidence>
<dbReference type="EMBL" id="LFQU01000005">
    <property type="protein sequence ID" value="KOO69127.1"/>
    <property type="molecule type" value="Genomic_DNA"/>
</dbReference>
<name>A0A8E1USC5_9BACT</name>
<comment type="caution">
    <text evidence="2">The sequence shown here is derived from an EMBL/GenBank/DDBJ whole genome shotgun (WGS) entry which is preliminary data.</text>
</comment>
<gene>
    <name evidence="2" type="ORF">ACU52_04455</name>
</gene>
<feature type="chain" id="PRO_5034452307" description="Lipoprotein" evidence="1">
    <location>
        <begin position="19"/>
        <end position="194"/>
    </location>
</feature>